<accession>A0A7M5X2N5</accession>
<feature type="compositionally biased region" description="Polar residues" evidence="1">
    <location>
        <begin position="369"/>
        <end position="382"/>
    </location>
</feature>
<reference evidence="4" key="1">
    <citation type="submission" date="2021-01" db="UniProtKB">
        <authorList>
            <consortium name="EnsemblMetazoa"/>
        </authorList>
    </citation>
    <scope>IDENTIFICATION</scope>
</reference>
<proteinExistence type="predicted"/>
<evidence type="ECO:0000256" key="1">
    <source>
        <dbReference type="SAM" id="MobiDB-lite"/>
    </source>
</evidence>
<dbReference type="GeneID" id="136806134"/>
<keyword evidence="5" id="KW-1185">Reference proteome</keyword>
<keyword evidence="2" id="KW-1133">Transmembrane helix</keyword>
<feature type="region of interest" description="Disordered" evidence="1">
    <location>
        <begin position="328"/>
        <end position="406"/>
    </location>
</feature>
<evidence type="ECO:0000313" key="5">
    <source>
        <dbReference type="Proteomes" id="UP000594262"/>
    </source>
</evidence>
<dbReference type="AlphaFoldDB" id="A0A7M5X2N5"/>
<feature type="transmembrane region" description="Helical" evidence="2">
    <location>
        <begin position="296"/>
        <end position="317"/>
    </location>
</feature>
<keyword evidence="2" id="KW-0472">Membrane</keyword>
<dbReference type="Proteomes" id="UP000594262">
    <property type="component" value="Unplaced"/>
</dbReference>
<sequence length="459" mass="51872">MTYHEETCLLKFLLFLGCLAKVASGNFTLCDSSEIQNFTGVQTTDSTFQTLIRRDYDASTNQITGIDHVTVQECIKKNCTQVCNELKCEAGQTAWYNKTWTCLDDSTFLKEQECNVNINPSDIKFHIPTLPPNDTQLRPMHFLYQAKRTELWFKFDLYRCSIITSKCISAHYAHQKGDDSGGYHSGWECITGLENLKKCFEFVKAGNSGKGLKFKLGCEEEQLSKYSGLLLKVPLFCTYQFGSSIINKESCLIVKISGTQTVEGKMNGLCKDNSTCNNINTRDKNFRHKEENDSQALPFLFGIILFLVVVIFVSIYLGCKKRKAKQQASGSFRRRSLSRTSSNRSSVTRSSLRRQPTGTITSVPEAYETINSYNGSAPSSSPRRVEEHEYLEPINPPPLSMTSSHSDINYQHYDSLQNGNQPSTSDYEMLHPPKYEYPSVNNNQLPPQGYEIMLPAGED</sequence>
<name>A0A7M5X2N5_9CNID</name>
<organism evidence="4 5">
    <name type="scientific">Clytia hemisphaerica</name>
    <dbReference type="NCBI Taxonomy" id="252671"/>
    <lineage>
        <taxon>Eukaryota</taxon>
        <taxon>Metazoa</taxon>
        <taxon>Cnidaria</taxon>
        <taxon>Hydrozoa</taxon>
        <taxon>Hydroidolina</taxon>
        <taxon>Leptothecata</taxon>
        <taxon>Obeliida</taxon>
        <taxon>Clytiidae</taxon>
        <taxon>Clytia</taxon>
    </lineage>
</organism>
<evidence type="ECO:0000256" key="2">
    <source>
        <dbReference type="SAM" id="Phobius"/>
    </source>
</evidence>
<keyword evidence="3" id="KW-0732">Signal</keyword>
<evidence type="ECO:0008006" key="6">
    <source>
        <dbReference type="Google" id="ProtNLM"/>
    </source>
</evidence>
<feature type="compositionally biased region" description="Low complexity" evidence="1">
    <location>
        <begin position="338"/>
        <end position="354"/>
    </location>
</feature>
<evidence type="ECO:0000313" key="4">
    <source>
        <dbReference type="EnsemblMetazoa" id="CLYHEMP016080.1"/>
    </source>
</evidence>
<feature type="chain" id="PRO_5029536875" description="Cnidarian restricted protein" evidence="3">
    <location>
        <begin position="26"/>
        <end position="459"/>
    </location>
</feature>
<feature type="signal peptide" evidence="3">
    <location>
        <begin position="1"/>
        <end position="25"/>
    </location>
</feature>
<evidence type="ECO:0000256" key="3">
    <source>
        <dbReference type="SAM" id="SignalP"/>
    </source>
</evidence>
<dbReference type="RefSeq" id="XP_066918801.1">
    <property type="nucleotide sequence ID" value="XM_067062700.1"/>
</dbReference>
<dbReference type="EnsemblMetazoa" id="CLYHEMT016080.1">
    <property type="protein sequence ID" value="CLYHEMP016080.1"/>
    <property type="gene ID" value="CLYHEMG016080"/>
</dbReference>
<keyword evidence="2" id="KW-0812">Transmembrane</keyword>
<protein>
    <recommendedName>
        <fullName evidence="6">Cnidarian restricted protein</fullName>
    </recommendedName>
</protein>